<evidence type="ECO:0000313" key="1">
    <source>
        <dbReference type="EMBL" id="SHF35629.1"/>
    </source>
</evidence>
<dbReference type="AlphaFoldDB" id="A0A1M5AZJ5"/>
<proteinExistence type="predicted"/>
<gene>
    <name evidence="1" type="ORF">SAMN03080594_103458</name>
</gene>
<name>A0A1M5AZJ5_9FLAO</name>
<dbReference type="RefSeq" id="WP_072862038.1">
    <property type="nucleotide sequence ID" value="NZ_FQUX01000003.1"/>
</dbReference>
<keyword evidence="2" id="KW-1185">Reference proteome</keyword>
<dbReference type="Proteomes" id="UP000184406">
    <property type="component" value="Unassembled WGS sequence"/>
</dbReference>
<accession>A0A1M5AZJ5</accession>
<dbReference type="EMBL" id="FQUX01000003">
    <property type="protein sequence ID" value="SHF35629.1"/>
    <property type="molecule type" value="Genomic_DNA"/>
</dbReference>
<evidence type="ECO:0000313" key="2">
    <source>
        <dbReference type="Proteomes" id="UP000184406"/>
    </source>
</evidence>
<organism evidence="1 2">
    <name type="scientific">Arenibacter palladensis</name>
    <dbReference type="NCBI Taxonomy" id="237373"/>
    <lineage>
        <taxon>Bacteria</taxon>
        <taxon>Pseudomonadati</taxon>
        <taxon>Bacteroidota</taxon>
        <taxon>Flavobacteriia</taxon>
        <taxon>Flavobacteriales</taxon>
        <taxon>Flavobacteriaceae</taxon>
        <taxon>Arenibacter</taxon>
    </lineage>
</organism>
<reference evidence="2" key="1">
    <citation type="submission" date="2016-11" db="EMBL/GenBank/DDBJ databases">
        <authorList>
            <person name="Varghese N."/>
            <person name="Submissions S."/>
        </authorList>
    </citation>
    <scope>NUCLEOTIDE SEQUENCE [LARGE SCALE GENOMIC DNA]</scope>
    <source>
        <strain evidence="2">DSM 17539</strain>
    </source>
</reference>
<dbReference type="OrthoDB" id="1436089at2"/>
<sequence length="117" mass="13929">MEDLKVGDKLYNVGQNGFGDFYRYSFSEVVRLTKTLAVLENGVRLRNKPVRSLINDEIGYALATNRWVYWHIVSDEILRKAKKENEMIAIHDWFRDRSFNFLEKTMIYNIFKEKGML</sequence>
<protein>
    <submittedName>
        <fullName evidence="1">Uncharacterized protein</fullName>
    </submittedName>
</protein>